<dbReference type="PROSITE" id="PS50600">
    <property type="entry name" value="ULP_PROTEASE"/>
    <property type="match status" value="1"/>
</dbReference>
<name>O65702_ARATH</name>
<evidence type="ECO:0000313" key="7">
    <source>
        <dbReference type="EMBL" id="CAB78933.1"/>
    </source>
</evidence>
<protein>
    <submittedName>
        <fullName evidence="6">Uncharacterized protein AT4g19310</fullName>
    </submittedName>
</protein>
<dbReference type="GO" id="GO:0008234">
    <property type="term" value="F:cysteine-type peptidase activity"/>
    <property type="evidence" value="ECO:0007669"/>
    <property type="project" value="InterPro"/>
</dbReference>
<feature type="domain" description="Ubiquitin-like protease family profile" evidence="5">
    <location>
        <begin position="155"/>
        <end position="346"/>
    </location>
</feature>
<dbReference type="Pfam" id="PF02902">
    <property type="entry name" value="Peptidase_C48"/>
    <property type="match status" value="1"/>
</dbReference>
<reference evidence="7" key="3">
    <citation type="submission" date="2000-03" db="EMBL/GenBank/DDBJ databases">
        <authorList>
            <person name="Van Der Schueren J."/>
            <person name="Chuang Y.J."/>
            <person name="Aert R."/>
            <person name="Defoor E."/>
            <person name="Robben J."/>
            <person name="Volckaert G."/>
            <person name="Mewes H.W."/>
            <person name="Lemcke K."/>
            <person name="Mayer K.F.X."/>
        </authorList>
    </citation>
    <scope>NUCLEOTIDE SEQUENCE</scope>
</reference>
<feature type="compositionally biased region" description="Polar residues" evidence="4">
    <location>
        <begin position="41"/>
        <end position="52"/>
    </location>
</feature>
<feature type="region of interest" description="Disordered" evidence="4">
    <location>
        <begin position="33"/>
        <end position="52"/>
    </location>
</feature>
<comment type="similarity">
    <text evidence="1">Belongs to the peptidase C48 family.</text>
</comment>
<dbReference type="EMBL" id="AL161550">
    <property type="protein sequence ID" value="CAB78933.1"/>
    <property type="molecule type" value="Genomic_DNA"/>
</dbReference>
<feature type="region of interest" description="Disordered" evidence="4">
    <location>
        <begin position="73"/>
        <end position="102"/>
    </location>
</feature>
<dbReference type="InterPro" id="IPR003653">
    <property type="entry name" value="Peptidase_C48_C"/>
</dbReference>
<keyword evidence="3" id="KW-0378">Hydrolase</keyword>
<dbReference type="Gene3D" id="3.40.395.10">
    <property type="entry name" value="Adenoviral Proteinase, Chain A"/>
    <property type="match status" value="1"/>
</dbReference>
<dbReference type="PIR" id="T05814">
    <property type="entry name" value="T05814"/>
</dbReference>
<dbReference type="EMBL" id="AL022580">
    <property type="protein sequence ID" value="CAA18618.1"/>
    <property type="molecule type" value="Genomic_DNA"/>
</dbReference>
<accession>O65702</accession>
<evidence type="ECO:0000259" key="5">
    <source>
        <dbReference type="PROSITE" id="PS50600"/>
    </source>
</evidence>
<evidence type="ECO:0000256" key="1">
    <source>
        <dbReference type="ARBA" id="ARBA00005234"/>
    </source>
</evidence>
<dbReference type="InterPro" id="IPR038765">
    <property type="entry name" value="Papain-like_cys_pep_sf"/>
</dbReference>
<reference evidence="6" key="4">
    <citation type="submission" date="2000-03" db="EMBL/GenBank/DDBJ databases">
        <authorList>
            <person name="EU Arabidopsis sequencing project"/>
        </authorList>
    </citation>
    <scope>NUCLEOTIDE SEQUENCE</scope>
</reference>
<dbReference type="GO" id="GO:0006508">
    <property type="term" value="P:proteolysis"/>
    <property type="evidence" value="ECO:0007669"/>
    <property type="project" value="UniProtKB-KW"/>
</dbReference>
<evidence type="ECO:0000256" key="2">
    <source>
        <dbReference type="ARBA" id="ARBA00022670"/>
    </source>
</evidence>
<dbReference type="AlphaFoldDB" id="O65702"/>
<evidence type="ECO:0000256" key="3">
    <source>
        <dbReference type="ARBA" id="ARBA00022801"/>
    </source>
</evidence>
<keyword evidence="2" id="KW-0645">Protease</keyword>
<proteinExistence type="inferred from homology"/>
<evidence type="ECO:0000256" key="4">
    <source>
        <dbReference type="SAM" id="MobiDB-lite"/>
    </source>
</evidence>
<gene>
    <name evidence="6" type="ordered locus">At4g19310</name>
</gene>
<sequence>METAAAIHSGVCKDNTDPMKAMVVFVKPVFDTSSKADKEPQSSPTHSPNIVGTRNELVPIGLILYLHVQDNNSEHSNSTAREPDQYFELSDSSPARNREKPNLSQAEARLIAEFTSQPILETQALLPTLKKAEYSQFVKTLSSSPNIEHLTKCGFLISNKFFVELAKPQQWVSTLHMEVLVSLLSRRLRTTLENHRSAFVDPWFTSHLQAKFRAFNAAKVKSRVRWSEDMQRFIKGSKTEWFKDIDTIYAPMIWNDCHWVGLSINLGIWSVEILDPNTDLYDDAKVKRCIEPVVNLLPHLIQRYCTPEFSQNHGLQPFGWSRIDGIYKNLRSGDCGPVAMKFLEIQASDKLPDKMAEITDKHVDAFRRQYAMDIYKQCVCPLYSSNVSD</sequence>
<dbReference type="SUPFAM" id="SSF54001">
    <property type="entry name" value="Cysteine proteinases"/>
    <property type="match status" value="1"/>
</dbReference>
<reference evidence="6" key="1">
    <citation type="submission" date="1998-04" db="EMBL/GenBank/DDBJ databases">
        <authorList>
            <person name="Bevan M."/>
            <person name="Van Der Schueren J."/>
            <person name="Chuang Y.J."/>
            <person name="Aert R."/>
            <person name="Defoor E."/>
            <person name="Robben J."/>
            <person name="Volckaert G."/>
            <person name="Bancroft I."/>
            <person name="Mewes H.W."/>
            <person name="Lemcke K."/>
            <person name="Mayer K.F.X."/>
        </authorList>
    </citation>
    <scope>NUCLEOTIDE SEQUENCE</scope>
</reference>
<dbReference type="PANTHER" id="PTHR48449">
    <property type="entry name" value="DUF1985 DOMAIN-CONTAINING PROTEIN"/>
    <property type="match status" value="1"/>
</dbReference>
<reference key="2">
    <citation type="journal article" date="1999" name="Nature">
        <title>Sequence and analysis of chromosome 4 of the plant Arabidopsis thaliana.</title>
        <authorList>
            <consortium name="EU"/>
            <consortium name="CSHL and WU Arabidopsis Sequencing Project"/>
            <person name="Mayer K."/>
            <person name="Schuller C."/>
            <person name="Wambutt R."/>
            <person name="Murphy G."/>
            <person name="Volckaert G."/>
            <person name="Pohl T."/>
            <person name="Dusterhoft A."/>
            <person name="Stiekema W."/>
            <person name="Entian K.D."/>
            <person name="Terryn N."/>
            <person name="Harris B."/>
            <person name="Ansorge W."/>
            <person name="Brandt P."/>
            <person name="Grivell L."/>
            <person name="Rieger M."/>
            <person name="Weichselgartner M."/>
            <person name="de Simone V."/>
            <person name="Obermaier B."/>
            <person name="Mache R."/>
            <person name="Muller M."/>
            <person name="Kreis M."/>
            <person name="Delseny M."/>
            <person name="Puigdomenech P."/>
            <person name="Watson M."/>
            <person name="Schmidtheini T."/>
            <person name="Reichert B."/>
            <person name="Portatelle D."/>
            <person name="Perez-Alonso M."/>
            <person name="Boutry M."/>
            <person name="Bancroft I."/>
            <person name="Vos P."/>
            <person name="Hoheisel J."/>
            <person name="Zimmermann W."/>
            <person name="Wedler H."/>
            <person name="Ridley P."/>
            <person name="Langham S.A."/>
            <person name="McCullagh B."/>
            <person name="Bilham L."/>
            <person name="Robben J."/>
            <person name="Van der Schueren J."/>
            <person name="Grymonprez B."/>
            <person name="Chuang Y.J."/>
            <person name="Vandenbussche F."/>
            <person name="Braeken M."/>
            <person name="Weltjens I."/>
            <person name="Voet M."/>
            <person name="Bastiaens I."/>
            <person name="Aert R."/>
            <person name="Defoor E."/>
            <person name="Weitzenegger T."/>
            <person name="Bothe G."/>
            <person name="Ramsperger U."/>
            <person name="Hilbert H."/>
            <person name="Braun M."/>
            <person name="Holzer E."/>
            <person name="Brandt A."/>
            <person name="Peters S."/>
            <person name="van Staveren M."/>
            <person name="Dirske W."/>
            <person name="Mooijman P."/>
            <person name="Klein Lankhorst R."/>
            <person name="Rose M."/>
            <person name="Hauf J."/>
            <person name="Kotter P."/>
            <person name="Berneiser S."/>
            <person name="Hempel S."/>
            <person name="Feldpausch M."/>
            <person name="Lamberth S."/>
            <person name="Van den Daele H."/>
            <person name="De Keyser A."/>
            <person name="Buysshaert C."/>
            <person name="Gielen J."/>
            <person name="Villarroel R."/>
            <person name="De Clercq R."/>
            <person name="Van Montagu M."/>
            <person name="Rogers J."/>
            <person name="Cronin A."/>
            <person name="Quail M."/>
            <person name="Bray-Allen S."/>
            <person name="Clark L."/>
            <person name="Doggett J."/>
            <person name="Hall S."/>
            <person name="Kay M."/>
            <person name="Lennard N."/>
            <person name="McLay K."/>
            <person name="Mayes R."/>
            <person name="Pettett A."/>
            <person name="Rajandream M.A."/>
            <person name="Lyne M."/>
            <person name="Benes V."/>
            <person name="Rechmann S."/>
            <person name="Borkova D."/>
            <person name="Blocker H."/>
            <person name="Scharfe M."/>
            <person name="Grimm M."/>
            <person name="Lohnert T.H."/>
            <person name="Dose S."/>
            <person name="de Haan M."/>
            <person name="Maarse A."/>
            <person name="Schafer M."/>
            <person name="Muller-Auer S."/>
            <person name="Gabel C."/>
            <person name="Fuchs M."/>
            <person name="Fartmann B."/>
            <person name="Granderath K."/>
            <person name="Dauner D."/>
            <person name="Herzl A."/>
            <person name="Neumann S."/>
            <person name="Argiriou A."/>
            <person name="Vitale D."/>
            <person name="Liguori R."/>
            <person name="Piravandi E."/>
            <person name="Massenet O."/>
            <person name="Quigley F."/>
            <person name="Clabauld G."/>
            <person name="Mundlein A."/>
            <person name="Felber R."/>
            <person name="Schnabl S."/>
            <person name="Hiller R."/>
            <person name="Schmidt W."/>
            <person name="Lecharny A."/>
            <person name="Aubourg S."/>
            <person name="Chefdor F."/>
            <person name="Cooke R."/>
            <person name="Berger C."/>
            <person name="Montfort A."/>
            <person name="Casacuberta E."/>
            <person name="Gibbons T."/>
            <person name="Weber N."/>
            <person name="Vandenbol M."/>
            <person name="Bargues M."/>
            <person name="Terol J."/>
            <person name="Torres A."/>
            <person name="Perez-Perez A."/>
            <person name="Purnelle B."/>
            <person name="Bent E."/>
            <person name="Johnson S."/>
            <person name="Tacon D."/>
            <person name="Jesse T."/>
            <person name="Heijnen L."/>
            <person name="Schwarz S."/>
            <person name="Scholler P."/>
            <person name="Heber S."/>
            <person name="Francs P."/>
            <person name="Bielke C."/>
            <person name="Frishman D."/>
            <person name="Haase D."/>
            <person name="Lemcke K."/>
            <person name="Mewes H.W."/>
            <person name="Stocker S."/>
            <person name="Zaccaria P."/>
            <person name="Bevan M."/>
            <person name="Wilson R.K."/>
            <person name="de la Bastide M."/>
            <person name="Habermann K."/>
            <person name="Parnell L."/>
            <person name="Dedhia N."/>
            <person name="Gnoj L."/>
            <person name="Schutz K."/>
            <person name="Huang E."/>
            <person name="Spiegel L."/>
            <person name="Sehkon M."/>
            <person name="Murray J."/>
            <person name="Sheet P."/>
            <person name="Cordes M."/>
            <person name="Abu-Threideh J."/>
            <person name="Stoneking T."/>
            <person name="Kalicki J."/>
            <person name="Graves T."/>
            <person name="Harmon G."/>
            <person name="Edwards J."/>
            <person name="Latreille P."/>
            <person name="Courtney L."/>
            <person name="Cloud J."/>
            <person name="Abbott A."/>
            <person name="Scott K."/>
            <person name="Johnson D."/>
            <person name="Minx P."/>
            <person name="Bentley D."/>
            <person name="Fulton B."/>
            <person name="Miller N."/>
            <person name="Greco T."/>
            <person name="Kemp K."/>
            <person name="Kramer J."/>
            <person name="Fulton L."/>
            <person name="Mardis E."/>
            <person name="Dante M."/>
            <person name="Pepin K."/>
            <person name="Hillier L."/>
            <person name="Nelson J."/>
            <person name="Spieth J."/>
            <person name="Ryan E."/>
            <person name="Andrews S."/>
            <person name="Geisel C."/>
            <person name="Layman D."/>
            <person name="Du H."/>
            <person name="Ali J."/>
            <person name="Berghoff A."/>
            <person name="Jones K."/>
            <person name="Drone K."/>
            <person name="Cotton M."/>
            <person name="Joshu C."/>
            <person name="Antonoiu B."/>
            <person name="Zidanic M."/>
            <person name="Strong C."/>
            <person name="Sun H."/>
            <person name="Lamar B."/>
            <person name="Yordan C."/>
            <person name="Ma P."/>
            <person name="Zhong J."/>
            <person name="Preston R."/>
            <person name="Vil D."/>
            <person name="Shekher M."/>
            <person name="Matero A."/>
            <person name="Shah R."/>
            <person name="Swaby I.K."/>
            <person name="O'Shaughnessy A."/>
            <person name="Rodriguez M."/>
            <person name="Hoffmann J."/>
            <person name="Till S."/>
            <person name="Granat S."/>
            <person name="Shohdy N."/>
            <person name="Hasegawa A."/>
            <person name="Hameed A."/>
            <person name="Lodhi M."/>
            <person name="Johnson A."/>
            <person name="Chen E."/>
            <person name="Marra M."/>
            <person name="Martienssen R."/>
            <person name="McCombie W.R."/>
        </authorList>
    </citation>
    <scope>NUCLEOTIDE SEQUENCE [LARGE SCALE GENOMIC DNA]</scope>
    <source>
        <strain>cv. Columbia</strain>
    </source>
</reference>
<organism evidence="6">
    <name type="scientific">Arabidopsis thaliana</name>
    <name type="common">Mouse-ear cress</name>
    <dbReference type="NCBI Taxonomy" id="3702"/>
    <lineage>
        <taxon>Eukaryota</taxon>
        <taxon>Viridiplantae</taxon>
        <taxon>Streptophyta</taxon>
        <taxon>Embryophyta</taxon>
        <taxon>Tracheophyta</taxon>
        <taxon>Spermatophyta</taxon>
        <taxon>Magnoliopsida</taxon>
        <taxon>eudicotyledons</taxon>
        <taxon>Gunneridae</taxon>
        <taxon>Pentapetalae</taxon>
        <taxon>rosids</taxon>
        <taxon>malvids</taxon>
        <taxon>Brassicales</taxon>
        <taxon>Brassicaceae</taxon>
        <taxon>Camelineae</taxon>
        <taxon>Arabidopsis</taxon>
    </lineage>
</organism>
<evidence type="ECO:0000313" key="6">
    <source>
        <dbReference type="EMBL" id="CAA18618.1"/>
    </source>
</evidence>
<dbReference type="PANTHER" id="PTHR48449:SF1">
    <property type="entry name" value="DUF1985 DOMAIN-CONTAINING PROTEIN"/>
    <property type="match status" value="1"/>
</dbReference>